<evidence type="ECO:0000313" key="3">
    <source>
        <dbReference type="EMBL" id="ANJ05637.1"/>
    </source>
</evidence>
<dbReference type="PANTHER" id="PTHR44196:SF1">
    <property type="entry name" value="DEHYDROGENASE_REDUCTASE SDR FAMILY MEMBER 7B"/>
    <property type="match status" value="1"/>
</dbReference>
<accession>A0A191USG4</accession>
<dbReference type="GO" id="GO:0016020">
    <property type="term" value="C:membrane"/>
    <property type="evidence" value="ECO:0007669"/>
    <property type="project" value="TreeGrafter"/>
</dbReference>
<keyword evidence="2" id="KW-0560">Oxidoreductase</keyword>
<dbReference type="GeneID" id="91303398"/>
<dbReference type="InterPro" id="IPR036291">
    <property type="entry name" value="NAD(P)-bd_dom_sf"/>
</dbReference>
<organism evidence="3 4">
    <name type="scientific">Streptomyces parvulus</name>
    <dbReference type="NCBI Taxonomy" id="146923"/>
    <lineage>
        <taxon>Bacteria</taxon>
        <taxon>Bacillati</taxon>
        <taxon>Actinomycetota</taxon>
        <taxon>Actinomycetes</taxon>
        <taxon>Kitasatosporales</taxon>
        <taxon>Streptomycetaceae</taxon>
        <taxon>Streptomyces</taxon>
    </lineage>
</organism>
<dbReference type="EMBL" id="CP015866">
    <property type="protein sequence ID" value="ANJ05637.1"/>
    <property type="molecule type" value="Genomic_DNA"/>
</dbReference>
<evidence type="ECO:0000256" key="1">
    <source>
        <dbReference type="ARBA" id="ARBA00006484"/>
    </source>
</evidence>
<dbReference type="Gene3D" id="3.40.50.720">
    <property type="entry name" value="NAD(P)-binding Rossmann-like Domain"/>
    <property type="match status" value="1"/>
</dbReference>
<dbReference type="CDD" id="cd05233">
    <property type="entry name" value="SDR_c"/>
    <property type="match status" value="1"/>
</dbReference>
<sequence>MNLDGARVLVAGATGVLGGALTAELRGRGARPVLAGRDPARLAAAARAHEDAPTVTFDAYDPASCARAVHDSATALGGLDAVVTAFGTVAFGPAAETGDEIAEHLAAVNLLAPTAFFRAAFTVLRPGSAVAALTGVVARRPQAGMADYSASKAALSAWLDAARREVRAGGIRVLEIRPGHLDTGFADRPVAGTAPPMPPGGDPRRVVAAVADALESDAELVLTDQDGTPVVERRTR</sequence>
<comment type="similarity">
    <text evidence="1">Belongs to the short-chain dehydrogenases/reductases (SDR) family.</text>
</comment>
<protein>
    <submittedName>
        <fullName evidence="3">SDR family oxidoreductase</fullName>
    </submittedName>
</protein>
<dbReference type="RefSeq" id="WP_064726014.1">
    <property type="nucleotide sequence ID" value="NZ_BMRX01000015.1"/>
</dbReference>
<gene>
    <name evidence="3" type="ORF">Spa2297_00785</name>
</gene>
<dbReference type="AlphaFoldDB" id="A0A191USG4"/>
<dbReference type="GO" id="GO:0016491">
    <property type="term" value="F:oxidoreductase activity"/>
    <property type="evidence" value="ECO:0007669"/>
    <property type="project" value="UniProtKB-KW"/>
</dbReference>
<dbReference type="PRINTS" id="PR00081">
    <property type="entry name" value="GDHRDH"/>
</dbReference>
<reference evidence="3 4" key="1">
    <citation type="submission" date="2016-05" db="EMBL/GenBank/DDBJ databases">
        <title>Non-Contiguous Finished Genome Sequence of Streptomyces parvulus 2297 Integrated Site-Specifically with Actinophage R4.</title>
        <authorList>
            <person name="Nishizawa T."/>
            <person name="Miura T."/>
            <person name="Harada C."/>
            <person name="Guo Y."/>
            <person name="Narisawa K."/>
            <person name="Ohta H."/>
            <person name="Takahashi H."/>
            <person name="Shirai M."/>
        </authorList>
    </citation>
    <scope>NUCLEOTIDE SEQUENCE [LARGE SCALE GENOMIC DNA]</scope>
    <source>
        <strain evidence="3 4">2297</strain>
    </source>
</reference>
<evidence type="ECO:0000256" key="2">
    <source>
        <dbReference type="ARBA" id="ARBA00023002"/>
    </source>
</evidence>
<evidence type="ECO:0000313" key="4">
    <source>
        <dbReference type="Proteomes" id="UP000078468"/>
    </source>
</evidence>
<name>A0A191USG4_9ACTN</name>
<dbReference type="InterPro" id="IPR002347">
    <property type="entry name" value="SDR_fam"/>
</dbReference>
<dbReference type="Pfam" id="PF00106">
    <property type="entry name" value="adh_short"/>
    <property type="match status" value="1"/>
</dbReference>
<dbReference type="PANTHER" id="PTHR44196">
    <property type="entry name" value="DEHYDROGENASE/REDUCTASE SDR FAMILY MEMBER 7B"/>
    <property type="match status" value="1"/>
</dbReference>
<dbReference type="KEGG" id="spav:Spa2297_00785"/>
<proteinExistence type="inferred from homology"/>
<dbReference type="Proteomes" id="UP000078468">
    <property type="component" value="Chromosome"/>
</dbReference>
<dbReference type="SUPFAM" id="SSF51735">
    <property type="entry name" value="NAD(P)-binding Rossmann-fold domains"/>
    <property type="match status" value="1"/>
</dbReference>